<dbReference type="InParanoid" id="A0A6P7G8L1"/>
<proteinExistence type="predicted"/>
<evidence type="ECO:0000313" key="5">
    <source>
        <dbReference type="RefSeq" id="XP_028140865.1"/>
    </source>
</evidence>
<evidence type="ECO:0000256" key="1">
    <source>
        <dbReference type="RuleBase" id="RU362114"/>
    </source>
</evidence>
<dbReference type="Pfam" id="PF00644">
    <property type="entry name" value="PARP"/>
    <property type="match status" value="1"/>
</dbReference>
<protein>
    <recommendedName>
        <fullName evidence="1">Poly [ADP-ribose] polymerase</fullName>
        <shortName evidence="1">PARP</shortName>
        <ecNumber evidence="1">2.4.2.-</ecNumber>
    </recommendedName>
</protein>
<evidence type="ECO:0000313" key="4">
    <source>
        <dbReference type="Proteomes" id="UP001652700"/>
    </source>
</evidence>
<dbReference type="AlphaFoldDB" id="A0A6P7G8L1"/>
<dbReference type="GO" id="GO:0003950">
    <property type="term" value="F:NAD+ poly-ADP-ribosyltransferase activity"/>
    <property type="evidence" value="ECO:0007669"/>
    <property type="project" value="UniProtKB-UniRule"/>
</dbReference>
<keyword evidence="1" id="KW-0808">Transferase</keyword>
<sequence length="230" mass="27029">MERICKSDILEQLIFYSHTVFPDNTIYKSEELSSQNEEYKQISKLFKDKNKKIFQIQKIERIHNPYLLTQYAIKKKHLEKLSKQEKTEIPREKRLFHGTGKDEMESICKANFDWRRKGTNVGHRFGQGVSFSANPYYATHYTDDKDEIKVIIVAKVLVGHTCIGNKMMIIPGNCDTSTDKEGQIFIKYDDGTFYPEYRIYYTGFDPEKSCYCQQRTRTISLGDFIPDLIK</sequence>
<accession>A0A6P7G8L1</accession>
<dbReference type="PANTHER" id="PTHR45740">
    <property type="entry name" value="POLY [ADP-RIBOSE] POLYMERASE"/>
    <property type="match status" value="1"/>
</dbReference>
<dbReference type="SUPFAM" id="SSF56399">
    <property type="entry name" value="ADP-ribosylation"/>
    <property type="match status" value="1"/>
</dbReference>
<reference evidence="5" key="1">
    <citation type="submission" date="2025-04" db="UniProtKB">
        <authorList>
            <consortium name="RefSeq"/>
        </authorList>
    </citation>
    <scope>IDENTIFICATION</scope>
    <source>
        <tissue evidence="5">Whole insect</tissue>
    </source>
</reference>
<dbReference type="GO" id="GO:0005634">
    <property type="term" value="C:nucleus"/>
    <property type="evidence" value="ECO:0007669"/>
    <property type="project" value="TreeGrafter"/>
</dbReference>
<dbReference type="PANTHER" id="PTHR45740:SF2">
    <property type="entry name" value="POLY [ADP-RIBOSE] POLYMERASE"/>
    <property type="match status" value="1"/>
</dbReference>
<dbReference type="InterPro" id="IPR051712">
    <property type="entry name" value="ARTD-AVP"/>
</dbReference>
<gene>
    <name evidence="5" type="primary">LOC114334926</name>
</gene>
<keyword evidence="4" id="KW-1185">Reference proteome</keyword>
<dbReference type="PROSITE" id="PS51059">
    <property type="entry name" value="PARP_CATALYTIC"/>
    <property type="match status" value="1"/>
</dbReference>
<dbReference type="InterPro" id="IPR012317">
    <property type="entry name" value="Poly(ADP-ribose)pol_cat_dom"/>
</dbReference>
<evidence type="ECO:0000313" key="3">
    <source>
        <dbReference type="EnsemblMetazoa" id="XP_028140865.1"/>
    </source>
</evidence>
<dbReference type="EnsemblMetazoa" id="XM_028285064.2">
    <property type="protein sequence ID" value="XP_028140865.1"/>
    <property type="gene ID" value="LOC114334926"/>
</dbReference>
<evidence type="ECO:0000259" key="2">
    <source>
        <dbReference type="PROSITE" id="PS51059"/>
    </source>
</evidence>
<dbReference type="KEGG" id="dvv:114334926"/>
<dbReference type="RefSeq" id="XP_028140865.1">
    <property type="nucleotide sequence ID" value="XM_028285064.1"/>
</dbReference>
<dbReference type="Proteomes" id="UP001652700">
    <property type="component" value="Unplaced"/>
</dbReference>
<dbReference type="GeneID" id="114334926"/>
<keyword evidence="1" id="KW-0520">NAD</keyword>
<keyword evidence="1" id="KW-0328">Glycosyltransferase</keyword>
<dbReference type="Gene3D" id="3.90.228.10">
    <property type="match status" value="1"/>
</dbReference>
<dbReference type="GO" id="GO:1990404">
    <property type="term" value="F:NAD+-protein mono-ADP-ribosyltransferase activity"/>
    <property type="evidence" value="ECO:0007669"/>
    <property type="project" value="TreeGrafter"/>
</dbReference>
<feature type="domain" description="PARP catalytic" evidence="2">
    <location>
        <begin position="13"/>
        <end position="221"/>
    </location>
</feature>
<name>A0A6P7G8L1_DIAVI</name>
<organism evidence="5">
    <name type="scientific">Diabrotica virgifera virgifera</name>
    <name type="common">western corn rootworm</name>
    <dbReference type="NCBI Taxonomy" id="50390"/>
    <lineage>
        <taxon>Eukaryota</taxon>
        <taxon>Metazoa</taxon>
        <taxon>Ecdysozoa</taxon>
        <taxon>Arthropoda</taxon>
        <taxon>Hexapoda</taxon>
        <taxon>Insecta</taxon>
        <taxon>Pterygota</taxon>
        <taxon>Neoptera</taxon>
        <taxon>Endopterygota</taxon>
        <taxon>Coleoptera</taxon>
        <taxon>Polyphaga</taxon>
        <taxon>Cucujiformia</taxon>
        <taxon>Chrysomeloidea</taxon>
        <taxon>Chrysomelidae</taxon>
        <taxon>Galerucinae</taxon>
        <taxon>Diabroticina</taxon>
        <taxon>Diabroticites</taxon>
        <taxon>Diabrotica</taxon>
    </lineage>
</organism>
<dbReference type="EC" id="2.4.2.-" evidence="1"/>
<dbReference type="OrthoDB" id="6133115at2759"/>
<reference evidence="3" key="2">
    <citation type="submission" date="2025-05" db="UniProtKB">
        <authorList>
            <consortium name="EnsemblMetazoa"/>
        </authorList>
    </citation>
    <scope>IDENTIFICATION</scope>
</reference>